<dbReference type="RefSeq" id="WP_207163983.1">
    <property type="nucleotide sequence ID" value="NZ_CP071382.1"/>
</dbReference>
<sequence>MEIIVNGETRAATPVSIMELLRSLDIDPRRVAVELNQDILPKGEYESTILNAGDRIEIVHFVGGG</sequence>
<evidence type="ECO:0000313" key="2">
    <source>
        <dbReference type="Proteomes" id="UP000663651"/>
    </source>
</evidence>
<dbReference type="InterPro" id="IPR003749">
    <property type="entry name" value="ThiS/MoaD-like"/>
</dbReference>
<dbReference type="EMBL" id="CP071382">
    <property type="protein sequence ID" value="QSV46195.1"/>
    <property type="molecule type" value="Genomic_DNA"/>
</dbReference>
<gene>
    <name evidence="1" type="primary">thiS</name>
    <name evidence="1" type="ORF">JZM60_02635</name>
</gene>
<reference evidence="1 2" key="1">
    <citation type="submission" date="2021-03" db="EMBL/GenBank/DDBJ databases">
        <title>Geobacter metallireducens gen. nov. sp. nov., a microorganism capable of coupling the complete oxidation of organic compounds to the reduction of iron and other metals.</title>
        <authorList>
            <person name="Li Y."/>
        </authorList>
    </citation>
    <scope>NUCLEOTIDE SEQUENCE [LARGE SCALE GENOMIC DNA]</scope>
    <source>
        <strain evidence="1 2">Jerry-YX</strain>
    </source>
</reference>
<evidence type="ECO:0000313" key="1">
    <source>
        <dbReference type="EMBL" id="QSV46195.1"/>
    </source>
</evidence>
<accession>A0ABX7Q580</accession>
<dbReference type="InterPro" id="IPR010035">
    <property type="entry name" value="Thi_S"/>
</dbReference>
<protein>
    <submittedName>
        <fullName evidence="1">Sulfur carrier protein ThiS</fullName>
    </submittedName>
</protein>
<dbReference type="PANTHER" id="PTHR34472:SF1">
    <property type="entry name" value="SULFUR CARRIER PROTEIN THIS"/>
    <property type="match status" value="1"/>
</dbReference>
<dbReference type="InterPro" id="IPR012675">
    <property type="entry name" value="Beta-grasp_dom_sf"/>
</dbReference>
<dbReference type="Proteomes" id="UP000663651">
    <property type="component" value="Chromosome"/>
</dbReference>
<dbReference type="InterPro" id="IPR016155">
    <property type="entry name" value="Mopterin_synth/thiamin_S_b"/>
</dbReference>
<keyword evidence="2" id="KW-1185">Reference proteome</keyword>
<name>A0ABX7Q580_9BACT</name>
<dbReference type="Pfam" id="PF02597">
    <property type="entry name" value="ThiS"/>
    <property type="match status" value="1"/>
</dbReference>
<dbReference type="Gene3D" id="3.10.20.30">
    <property type="match status" value="1"/>
</dbReference>
<dbReference type="CDD" id="cd00565">
    <property type="entry name" value="Ubl_ThiS"/>
    <property type="match status" value="1"/>
</dbReference>
<dbReference type="NCBIfam" id="TIGR01683">
    <property type="entry name" value="thiS"/>
    <property type="match status" value="1"/>
</dbReference>
<organism evidence="1 2">
    <name type="scientific">Geobacter benzoatilyticus</name>
    <dbReference type="NCBI Taxonomy" id="2815309"/>
    <lineage>
        <taxon>Bacteria</taxon>
        <taxon>Pseudomonadati</taxon>
        <taxon>Thermodesulfobacteriota</taxon>
        <taxon>Desulfuromonadia</taxon>
        <taxon>Geobacterales</taxon>
        <taxon>Geobacteraceae</taxon>
        <taxon>Geobacter</taxon>
    </lineage>
</organism>
<dbReference type="PANTHER" id="PTHR34472">
    <property type="entry name" value="SULFUR CARRIER PROTEIN THIS"/>
    <property type="match status" value="1"/>
</dbReference>
<proteinExistence type="predicted"/>
<dbReference type="SUPFAM" id="SSF54285">
    <property type="entry name" value="MoaD/ThiS"/>
    <property type="match status" value="1"/>
</dbReference>